<organism evidence="1 2">
    <name type="scientific">Holospora undulata HU1</name>
    <dbReference type="NCBI Taxonomy" id="1321371"/>
    <lineage>
        <taxon>Bacteria</taxon>
        <taxon>Pseudomonadati</taxon>
        <taxon>Pseudomonadota</taxon>
        <taxon>Alphaproteobacteria</taxon>
        <taxon>Holosporales</taxon>
        <taxon>Holosporaceae</taxon>
        <taxon>Holospora</taxon>
    </lineage>
</organism>
<dbReference type="EMBL" id="ARPM03000193">
    <property type="protein sequence ID" value="ETZ04468.1"/>
    <property type="molecule type" value="Genomic_DNA"/>
</dbReference>
<proteinExistence type="predicted"/>
<dbReference type="Proteomes" id="UP000026922">
    <property type="component" value="Unassembled WGS sequence"/>
</dbReference>
<accession>A0A061JGZ5</accession>
<gene>
    <name evidence="1" type="ORF">K737_301126</name>
</gene>
<keyword evidence="2" id="KW-1185">Reference proteome</keyword>
<sequence length="49" mass="5992">MIFNDILSKIKKKIIETLLGKFKFDFLLFIMVWQDLRRLVCFLFIDHNS</sequence>
<protein>
    <submittedName>
        <fullName evidence="1">Uncharacterized protein</fullName>
    </submittedName>
</protein>
<reference evidence="1 2" key="1">
    <citation type="journal article" date="2013" name="Genome Announc.">
        <title>Draft Genome Sequence of Holospora undulata Strain HU1, a Micronucleus-Specific Symbiont of the Ciliate Paramecium caudatum.</title>
        <authorList>
            <person name="Dohra H."/>
            <person name="Suzuki H."/>
            <person name="Suzuki T."/>
            <person name="Tanaka K."/>
            <person name="Fujishima M."/>
        </authorList>
    </citation>
    <scope>NUCLEOTIDE SEQUENCE [LARGE SCALE GENOMIC DNA]</scope>
    <source>
        <strain evidence="1 2">HU1</strain>
    </source>
</reference>
<evidence type="ECO:0000313" key="1">
    <source>
        <dbReference type="EMBL" id="ETZ04468.1"/>
    </source>
</evidence>
<name>A0A061JGZ5_9PROT</name>
<evidence type="ECO:0000313" key="2">
    <source>
        <dbReference type="Proteomes" id="UP000026922"/>
    </source>
</evidence>
<comment type="caution">
    <text evidence="1">The sequence shown here is derived from an EMBL/GenBank/DDBJ whole genome shotgun (WGS) entry which is preliminary data.</text>
</comment>
<dbReference type="AlphaFoldDB" id="A0A061JGZ5"/>